<feature type="compositionally biased region" description="Basic and acidic residues" evidence="6">
    <location>
        <begin position="496"/>
        <end position="509"/>
    </location>
</feature>
<feature type="region of interest" description="Disordered" evidence="6">
    <location>
        <begin position="492"/>
        <end position="511"/>
    </location>
</feature>
<protein>
    <recommendedName>
        <fullName evidence="4">Putative phospholipase</fullName>
        <ecNumber evidence="4">3.1.1.47</ecNumber>
    </recommendedName>
</protein>
<keyword evidence="1 4" id="KW-0378">Hydrolase</keyword>
<feature type="active site" description="Charge relay system" evidence="5">
    <location>
        <position position="321"/>
    </location>
</feature>
<evidence type="ECO:0000313" key="8">
    <source>
        <dbReference type="Proteomes" id="UP000315522"/>
    </source>
</evidence>
<keyword evidence="3 4" id="KW-0443">Lipid metabolism</keyword>
<proteinExistence type="inferred from homology"/>
<dbReference type="SUPFAM" id="SSF53474">
    <property type="entry name" value="alpha/beta-Hydrolases"/>
    <property type="match status" value="1"/>
</dbReference>
<gene>
    <name evidence="7" type="primary">plg7</name>
    <name evidence="7" type="ORF">LAWI1_G003280</name>
</gene>
<evidence type="ECO:0000256" key="4">
    <source>
        <dbReference type="PIRNR" id="PIRNR018169"/>
    </source>
</evidence>
<feature type="active site" description="Charge relay system" evidence="5">
    <location>
        <position position="405"/>
    </location>
</feature>
<evidence type="ECO:0000256" key="6">
    <source>
        <dbReference type="SAM" id="MobiDB-lite"/>
    </source>
</evidence>
<comment type="catalytic activity">
    <reaction evidence="4">
        <text>a 1-O-alkyl-2-acetyl-sn-glycero-3-phosphocholine + H2O = a 1-O-alkyl-sn-glycero-3-phosphocholine + acetate + H(+)</text>
        <dbReference type="Rhea" id="RHEA:17777"/>
        <dbReference type="ChEBI" id="CHEBI:15377"/>
        <dbReference type="ChEBI" id="CHEBI:15378"/>
        <dbReference type="ChEBI" id="CHEBI:30089"/>
        <dbReference type="ChEBI" id="CHEBI:30909"/>
        <dbReference type="ChEBI" id="CHEBI:36707"/>
        <dbReference type="EC" id="3.1.1.47"/>
    </reaction>
</comment>
<dbReference type="AlphaFoldDB" id="A0A559MDV5"/>
<feature type="active site" description="Nucleophile" evidence="5">
    <location>
        <position position="269"/>
    </location>
</feature>
<dbReference type="PANTHER" id="PTHR10272:SF7">
    <property type="entry name" value="PHOSPHOLIPASE-RELATED"/>
    <property type="match status" value="1"/>
</dbReference>
<dbReference type="PANTHER" id="PTHR10272">
    <property type="entry name" value="PLATELET-ACTIVATING FACTOR ACETYLHYDROLASE"/>
    <property type="match status" value="1"/>
</dbReference>
<dbReference type="InterPro" id="IPR016715">
    <property type="entry name" value="PAF_acetylhydro_eukaryote"/>
</dbReference>
<keyword evidence="2 4" id="KW-0442">Lipid degradation</keyword>
<feature type="compositionally biased region" description="Basic and acidic residues" evidence="6">
    <location>
        <begin position="180"/>
        <end position="189"/>
    </location>
</feature>
<evidence type="ECO:0000256" key="2">
    <source>
        <dbReference type="ARBA" id="ARBA00022963"/>
    </source>
</evidence>
<dbReference type="Proteomes" id="UP000315522">
    <property type="component" value="Unassembled WGS sequence"/>
</dbReference>
<feature type="region of interest" description="Disordered" evidence="6">
    <location>
        <begin position="166"/>
        <end position="193"/>
    </location>
</feature>
<keyword evidence="8" id="KW-1185">Reference proteome</keyword>
<organism evidence="7 8">
    <name type="scientific">Lachnellula willkommii</name>
    <dbReference type="NCBI Taxonomy" id="215461"/>
    <lineage>
        <taxon>Eukaryota</taxon>
        <taxon>Fungi</taxon>
        <taxon>Dikarya</taxon>
        <taxon>Ascomycota</taxon>
        <taxon>Pezizomycotina</taxon>
        <taxon>Leotiomycetes</taxon>
        <taxon>Helotiales</taxon>
        <taxon>Lachnaceae</taxon>
        <taxon>Lachnellula</taxon>
    </lineage>
</organism>
<dbReference type="PIRSF" id="PIRSF018169">
    <property type="entry name" value="PAF_acetylhydrolase"/>
    <property type="match status" value="1"/>
</dbReference>
<name>A0A559MDV5_9HELO</name>
<dbReference type="GO" id="GO:0003847">
    <property type="term" value="F:1-alkyl-2-acetylglycerophosphocholine esterase activity"/>
    <property type="evidence" value="ECO:0007669"/>
    <property type="project" value="UniProtKB-UniRule"/>
</dbReference>
<sequence length="536" mass="59152">MASYFSRLNPVPGFPPYTGPYTVGTLDVELPVSELDSASPAPDNSISTVQYRVFYPCNPDFKGKNISFIPSPQREYIAAYTRFLGAGNALSEFISFFPRILHYIQIPALKNAPLLEPPTTTGRWPVMLFSHGLGGSRNVYSHITGSIASHGMIVVCPEHRDGSAPISFIRDVPSTNPNKPSEKHSGDRKSKTRVQYQQVAHTQSPEVEAGRNAQLRIRLWEMGLIYDSLVRLDTGEDLSNLNTSTIPLSLLKEKMDVHRPGKVSFAGHSFGGSTITQLIKSTFYAPRNPEAPPTYTPLFTPPSRSHISSQITAQTPAILLDVWCLPLRAESTRWLWDLPFPAYTKGGQGGASLLAVESQAFYDWKVHIAATKRVLSPDPSTTAPFDYAGKGVKEPAFYYAKSAAHLSQSDFGILFPWLTKRFLAVEDPERILRLNVRAVVQLLRNNGVEIGKTSREDMELEDANAEETTDDEKILAKEGVKGWCWISTDLDEGSAEENKGQVEDSKMTEASEAVVENELMKDTESTAANLSPQGKA</sequence>
<evidence type="ECO:0000256" key="5">
    <source>
        <dbReference type="PIRSR" id="PIRSR018169-1"/>
    </source>
</evidence>
<reference evidence="7 8" key="1">
    <citation type="submission" date="2018-05" db="EMBL/GenBank/DDBJ databases">
        <title>Genome sequencing and assembly of the regulated plant pathogen Lachnellula willkommii and related sister species for the development of diagnostic species identification markers.</title>
        <authorList>
            <person name="Giroux E."/>
            <person name="Bilodeau G."/>
        </authorList>
    </citation>
    <scope>NUCLEOTIDE SEQUENCE [LARGE SCALE GENOMIC DNA]</scope>
    <source>
        <strain evidence="7 8">CBS 172.35</strain>
    </source>
</reference>
<dbReference type="Pfam" id="PF03403">
    <property type="entry name" value="PAF-AH_p_II"/>
    <property type="match status" value="1"/>
</dbReference>
<dbReference type="InterPro" id="IPR029058">
    <property type="entry name" value="AB_hydrolase_fold"/>
</dbReference>
<dbReference type="GO" id="GO:0016042">
    <property type="term" value="P:lipid catabolic process"/>
    <property type="evidence" value="ECO:0007669"/>
    <property type="project" value="UniProtKB-KW"/>
</dbReference>
<accession>A0A559MDV5</accession>
<evidence type="ECO:0000256" key="1">
    <source>
        <dbReference type="ARBA" id="ARBA00022801"/>
    </source>
</evidence>
<dbReference type="EC" id="3.1.1.47" evidence="4"/>
<dbReference type="EMBL" id="QGML01000633">
    <property type="protein sequence ID" value="TVY91152.1"/>
    <property type="molecule type" value="Genomic_DNA"/>
</dbReference>
<evidence type="ECO:0000256" key="3">
    <source>
        <dbReference type="ARBA" id="ARBA00023098"/>
    </source>
</evidence>
<comment type="caution">
    <text evidence="7">The sequence shown here is derived from an EMBL/GenBank/DDBJ whole genome shotgun (WGS) entry which is preliminary data.</text>
</comment>
<evidence type="ECO:0000313" key="7">
    <source>
        <dbReference type="EMBL" id="TVY91152.1"/>
    </source>
</evidence>
<dbReference type="Gene3D" id="3.40.50.1820">
    <property type="entry name" value="alpha/beta hydrolase"/>
    <property type="match status" value="1"/>
</dbReference>
<comment type="similarity">
    <text evidence="4">Belongs to the serine esterase family.</text>
</comment>